<sequence length="375" mass="39088">MSLSSLSFRSRRWAIAAVVAVSATTTTAVLPASAQADSGREAAQAAVDSFVSQERAMGAAAFRVGGADDWSVHAGTVSSQEDRPITDQDHYRVGSVTKTFVATVVLQLVAEGAISLDTGFGTYVPGLTTGTAHDDTAITVRHLLQSTSGIADYLPGLAALPTNWWQSYDVTDHVRTGLAQAPLSAPGEEHHYSNTNYVILGLLIEAVTGNTAAQEIADRILVPHGLANTGLQSAGEQLMPEPYVTGFVAVPLVPVRIDARSQDPTMAWTSAAMYSTAADTARFLDLLLDGELVPPALLTEMMTPFPGGSYGLGLYETELTCGMTVYGHDGLMPGYTTLALAVPGGEQAVVLAAVTPLSAAGLQLRVEAASAVLCP</sequence>
<evidence type="ECO:0000259" key="2">
    <source>
        <dbReference type="Pfam" id="PF00144"/>
    </source>
</evidence>
<keyword evidence="3" id="KW-0121">Carboxypeptidase</keyword>
<proteinExistence type="predicted"/>
<evidence type="ECO:0000256" key="1">
    <source>
        <dbReference type="SAM" id="SignalP"/>
    </source>
</evidence>
<keyword evidence="3" id="KW-0378">Hydrolase</keyword>
<dbReference type="InterPro" id="IPR001466">
    <property type="entry name" value="Beta-lactam-related"/>
</dbReference>
<keyword evidence="4" id="KW-1185">Reference proteome</keyword>
<dbReference type="EMBL" id="CP016076">
    <property type="protein sequence ID" value="APU15514.1"/>
    <property type="molecule type" value="Genomic_DNA"/>
</dbReference>
<keyword evidence="1" id="KW-0732">Signal</keyword>
<dbReference type="SUPFAM" id="SSF56601">
    <property type="entry name" value="beta-lactamase/transpeptidase-like"/>
    <property type="match status" value="1"/>
</dbReference>
<evidence type="ECO:0000313" key="3">
    <source>
        <dbReference type="EMBL" id="APU15514.1"/>
    </source>
</evidence>
<dbReference type="GO" id="GO:0009002">
    <property type="term" value="F:serine-type D-Ala-D-Ala carboxypeptidase activity"/>
    <property type="evidence" value="ECO:0007669"/>
    <property type="project" value="UniProtKB-EC"/>
</dbReference>
<dbReference type="InterPro" id="IPR050491">
    <property type="entry name" value="AmpC-like"/>
</dbReference>
<dbReference type="KEGG" id="acad:UA74_17430"/>
<dbReference type="EC" id="3.4.16.4" evidence="3"/>
<dbReference type="InterPro" id="IPR012338">
    <property type="entry name" value="Beta-lactam/transpept-like"/>
</dbReference>
<dbReference type="Pfam" id="PF00144">
    <property type="entry name" value="Beta-lactamase"/>
    <property type="match status" value="1"/>
</dbReference>
<feature type="domain" description="Beta-lactamase-related" evidence="2">
    <location>
        <begin position="46"/>
        <end position="352"/>
    </location>
</feature>
<dbReference type="Proteomes" id="UP000185511">
    <property type="component" value="Chromosome"/>
</dbReference>
<keyword evidence="3" id="KW-0645">Protease</keyword>
<protein>
    <submittedName>
        <fullName evidence="3">Penicillin-binding protein, beta-lactamase class C</fullName>
        <ecNumber evidence="3">3.4.16.4</ecNumber>
    </submittedName>
</protein>
<feature type="chain" id="PRO_5042229689" evidence="1">
    <location>
        <begin position="29"/>
        <end position="375"/>
    </location>
</feature>
<dbReference type="Gene3D" id="3.40.710.10">
    <property type="entry name" value="DD-peptidase/beta-lactamase superfamily"/>
    <property type="match status" value="1"/>
</dbReference>
<reference evidence="4" key="1">
    <citation type="submission" date="2016-06" db="EMBL/GenBank/DDBJ databases">
        <title>Complete genome sequence of Actinoalloteichus fjordicus DSM 46855 (=ADI127-17), type strain of the new species Actinoalloteichus fjordicus.</title>
        <authorList>
            <person name="Ruckert C."/>
            <person name="Nouioui I."/>
            <person name="Willmese J."/>
            <person name="van Wezel G."/>
            <person name="Klenk H.-P."/>
            <person name="Kalinowski J."/>
            <person name="Zotchev S.B."/>
        </authorList>
    </citation>
    <scope>NUCLEOTIDE SEQUENCE [LARGE SCALE GENOMIC DNA]</scope>
    <source>
        <strain evidence="4">ADI127-7</strain>
    </source>
</reference>
<evidence type="ECO:0000313" key="4">
    <source>
        <dbReference type="Proteomes" id="UP000185511"/>
    </source>
</evidence>
<dbReference type="PANTHER" id="PTHR46825:SF7">
    <property type="entry name" value="D-ALANYL-D-ALANINE CARBOXYPEPTIDASE"/>
    <property type="match status" value="1"/>
</dbReference>
<gene>
    <name evidence="3" type="ORF">UA74_17430</name>
</gene>
<dbReference type="RefSeq" id="WP_075741226.1">
    <property type="nucleotide sequence ID" value="NZ_CP016076.1"/>
</dbReference>
<feature type="signal peptide" evidence="1">
    <location>
        <begin position="1"/>
        <end position="28"/>
    </location>
</feature>
<name>A0AAC9PSG0_9PSEU</name>
<dbReference type="AlphaFoldDB" id="A0AAC9PSG0"/>
<dbReference type="PANTHER" id="PTHR46825">
    <property type="entry name" value="D-ALANYL-D-ALANINE-CARBOXYPEPTIDASE/ENDOPEPTIDASE AMPH"/>
    <property type="match status" value="1"/>
</dbReference>
<organism evidence="3 4">
    <name type="scientific">Actinoalloteichus fjordicus</name>
    <dbReference type="NCBI Taxonomy" id="1612552"/>
    <lineage>
        <taxon>Bacteria</taxon>
        <taxon>Bacillati</taxon>
        <taxon>Actinomycetota</taxon>
        <taxon>Actinomycetes</taxon>
        <taxon>Pseudonocardiales</taxon>
        <taxon>Pseudonocardiaceae</taxon>
        <taxon>Actinoalloteichus</taxon>
    </lineage>
</organism>
<accession>A0AAC9PSG0</accession>